<dbReference type="PANTHER" id="PTHR33594:SF1">
    <property type="entry name" value="HD_PDEASE DOMAIN-CONTAINING PROTEIN"/>
    <property type="match status" value="1"/>
</dbReference>
<sequence length="222" mass="24509">MLHAVRRRARPYFEDAPPAHDWHHVERVGALAEALIDRCAQPQSQTQTPSQSDVIDPQIVYLAVFLHDIGREREDRGEIDDHAIWGAGEAARILEAVGATGETIECVQHCVRAHRYSNAIEPETLEAKLVSDADNLDALGAVGIARVFAHGGALGQPMFDPGVPVADDESTAGQTQYNHLHKKILDLPERMYTDVGRELATARAQFVRDYLEQFDAEVGGDR</sequence>
<reference evidence="2 3" key="1">
    <citation type="submission" date="2020-01" db="EMBL/GenBank/DDBJ databases">
        <title>Natronorubrum sp. JWXQ-INN 674 isolated from Inner Mongolia Autonomous Region of China.</title>
        <authorList>
            <person name="Xue Q."/>
        </authorList>
    </citation>
    <scope>NUCLEOTIDE SEQUENCE [LARGE SCALE GENOMIC DNA]</scope>
    <source>
        <strain evidence="2 3">JWXQ-INN-674</strain>
    </source>
</reference>
<evidence type="ECO:0000313" key="2">
    <source>
        <dbReference type="EMBL" id="MXV62890.1"/>
    </source>
</evidence>
<dbReference type="Gene3D" id="1.10.3210.50">
    <property type="match status" value="1"/>
</dbReference>
<organism evidence="2 3">
    <name type="scientific">Natronorubrum halalkaliphilum</name>
    <dbReference type="NCBI Taxonomy" id="2691917"/>
    <lineage>
        <taxon>Archaea</taxon>
        <taxon>Methanobacteriati</taxon>
        <taxon>Methanobacteriota</taxon>
        <taxon>Stenosarchaea group</taxon>
        <taxon>Halobacteria</taxon>
        <taxon>Halobacteriales</taxon>
        <taxon>Natrialbaceae</taxon>
        <taxon>Natronorubrum</taxon>
    </lineage>
</organism>
<dbReference type="RefSeq" id="WP_160065703.1">
    <property type="nucleotide sequence ID" value="NZ_WUYX01000038.1"/>
</dbReference>
<name>A0A6B0VMT7_9EURY</name>
<dbReference type="Proteomes" id="UP000434101">
    <property type="component" value="Unassembled WGS sequence"/>
</dbReference>
<evidence type="ECO:0000313" key="3">
    <source>
        <dbReference type="Proteomes" id="UP000434101"/>
    </source>
</evidence>
<dbReference type="EMBL" id="WUYX01000038">
    <property type="protein sequence ID" value="MXV62890.1"/>
    <property type="molecule type" value="Genomic_DNA"/>
</dbReference>
<dbReference type="PANTHER" id="PTHR33594">
    <property type="entry name" value="SUPERFAMILY HYDROLASE, PUTATIVE (AFU_ORTHOLOGUE AFUA_1G03035)-RELATED"/>
    <property type="match status" value="1"/>
</dbReference>
<dbReference type="AlphaFoldDB" id="A0A6B0VMT7"/>
<dbReference type="SMART" id="SM00471">
    <property type="entry name" value="HDc"/>
    <property type="match status" value="1"/>
</dbReference>
<dbReference type="Pfam" id="PF01966">
    <property type="entry name" value="HD"/>
    <property type="match status" value="1"/>
</dbReference>
<dbReference type="SUPFAM" id="SSF109604">
    <property type="entry name" value="HD-domain/PDEase-like"/>
    <property type="match status" value="1"/>
</dbReference>
<accession>A0A6B0VMT7</accession>
<dbReference type="InterPro" id="IPR006674">
    <property type="entry name" value="HD_domain"/>
</dbReference>
<dbReference type="CDD" id="cd00077">
    <property type="entry name" value="HDc"/>
    <property type="match status" value="1"/>
</dbReference>
<comment type="caution">
    <text evidence="2">The sequence shown here is derived from an EMBL/GenBank/DDBJ whole genome shotgun (WGS) entry which is preliminary data.</text>
</comment>
<proteinExistence type="predicted"/>
<evidence type="ECO:0000259" key="1">
    <source>
        <dbReference type="SMART" id="SM00471"/>
    </source>
</evidence>
<keyword evidence="3" id="KW-1185">Reference proteome</keyword>
<gene>
    <name evidence="2" type="ORF">GS429_12595</name>
</gene>
<dbReference type="InterPro" id="IPR003607">
    <property type="entry name" value="HD/PDEase_dom"/>
</dbReference>
<dbReference type="OrthoDB" id="17914at2157"/>
<protein>
    <submittedName>
        <fullName evidence="2">HD domain-containing protein</fullName>
    </submittedName>
</protein>
<feature type="domain" description="HD/PDEase" evidence="1">
    <location>
        <begin position="17"/>
        <end position="148"/>
    </location>
</feature>